<comment type="caution">
    <text evidence="1">The sequence shown here is derived from an EMBL/GenBank/DDBJ whole genome shotgun (WGS) entry which is preliminary data.</text>
</comment>
<dbReference type="EMBL" id="BDJK01000036">
    <property type="protein sequence ID" value="GAV23220.1"/>
    <property type="molecule type" value="Genomic_DNA"/>
</dbReference>
<organism evidence="1 2">
    <name type="scientific">Carboxydothermus pertinax</name>
    <dbReference type="NCBI Taxonomy" id="870242"/>
    <lineage>
        <taxon>Bacteria</taxon>
        <taxon>Bacillati</taxon>
        <taxon>Bacillota</taxon>
        <taxon>Clostridia</taxon>
        <taxon>Thermoanaerobacterales</taxon>
        <taxon>Thermoanaerobacteraceae</taxon>
        <taxon>Carboxydothermus</taxon>
    </lineage>
</organism>
<gene>
    <name evidence="1" type="ORF">cpu_17300</name>
</gene>
<dbReference type="RefSeq" id="WP_154652707.1">
    <property type="nucleotide sequence ID" value="NZ_BDJK01000036.1"/>
</dbReference>
<evidence type="ECO:0000313" key="2">
    <source>
        <dbReference type="Proteomes" id="UP000187485"/>
    </source>
</evidence>
<accession>A0A1L8CWC8</accession>
<dbReference type="Proteomes" id="UP000187485">
    <property type="component" value="Unassembled WGS sequence"/>
</dbReference>
<proteinExistence type="predicted"/>
<protein>
    <submittedName>
        <fullName evidence="1">Uncharacterized protein</fullName>
    </submittedName>
</protein>
<evidence type="ECO:0000313" key="1">
    <source>
        <dbReference type="EMBL" id="GAV23220.1"/>
    </source>
</evidence>
<dbReference type="AlphaFoldDB" id="A0A1L8CWC8"/>
<name>A0A1L8CWC8_9THEO</name>
<reference evidence="2" key="1">
    <citation type="submission" date="2016-12" db="EMBL/GenBank/DDBJ databases">
        <title>Draft Genome Sequences od Carboxydothermus pertinax and islandicus, Hydrogenogenic Carboxydotrophic Bacteria.</title>
        <authorList>
            <person name="Fukuyama Y."/>
            <person name="Ohmae K."/>
            <person name="Yoneda Y."/>
            <person name="Yoshida T."/>
            <person name="Sako Y."/>
        </authorList>
    </citation>
    <scope>NUCLEOTIDE SEQUENCE [LARGE SCALE GENOMIC DNA]</scope>
    <source>
        <strain evidence="2">Ug1</strain>
    </source>
</reference>
<keyword evidence="2" id="KW-1185">Reference proteome</keyword>
<sequence length="56" mass="6827">MDYDDRVHNLMDSFKQGLINRESAVHMLSEYYGNEMADEILKNYFQSWENFIKMEE</sequence>